<comment type="caution">
    <text evidence="1">The sequence shown here is derived from an EMBL/GenBank/DDBJ whole genome shotgun (WGS) entry which is preliminary data.</text>
</comment>
<name>A0A3D9HJA4_9FLAO</name>
<protein>
    <submittedName>
        <fullName evidence="1">Uncharacterized protein</fullName>
    </submittedName>
</protein>
<evidence type="ECO:0000313" key="2">
    <source>
        <dbReference type="Proteomes" id="UP000256629"/>
    </source>
</evidence>
<proteinExistence type="predicted"/>
<dbReference type="EMBL" id="QRDX01000002">
    <property type="protein sequence ID" value="RED49361.1"/>
    <property type="molecule type" value="Genomic_DNA"/>
</dbReference>
<dbReference type="AlphaFoldDB" id="A0A3D9HJA4"/>
<sequence>MFFNDLIKTYTLQLTDSKHFNKSKVIINNLSKLQKVTDKLIEIIKIHARDLKIMVDGMDQLPEERAYKKAHEKYAYKVSTFFKNYRLQKSQLFNHIKDILKETKQKRLLK</sequence>
<organism evidence="1 2">
    <name type="scientific">Seonamhaeicola aphaedonensis</name>
    <dbReference type="NCBI Taxonomy" id="1461338"/>
    <lineage>
        <taxon>Bacteria</taxon>
        <taxon>Pseudomonadati</taxon>
        <taxon>Bacteroidota</taxon>
        <taxon>Flavobacteriia</taxon>
        <taxon>Flavobacteriales</taxon>
        <taxon>Flavobacteriaceae</taxon>
    </lineage>
</organism>
<reference evidence="1 2" key="1">
    <citation type="submission" date="2018-07" db="EMBL/GenBank/DDBJ databases">
        <title>Genomic Encyclopedia of Type Strains, Phase III (KMG-III): the genomes of soil and plant-associated and newly described type strains.</title>
        <authorList>
            <person name="Whitman W."/>
        </authorList>
    </citation>
    <scope>NUCLEOTIDE SEQUENCE [LARGE SCALE GENOMIC DNA]</scope>
    <source>
        <strain evidence="1 2">CECT 8487</strain>
    </source>
</reference>
<accession>A0A3D9HJA4</accession>
<keyword evidence="2" id="KW-1185">Reference proteome</keyword>
<dbReference type="Proteomes" id="UP000256629">
    <property type="component" value="Unassembled WGS sequence"/>
</dbReference>
<gene>
    <name evidence="1" type="ORF">DFQ02_102133</name>
</gene>
<evidence type="ECO:0000313" key="1">
    <source>
        <dbReference type="EMBL" id="RED49361.1"/>
    </source>
</evidence>